<gene>
    <name evidence="1" type="ORF">CINC_LOCUS1823</name>
</gene>
<dbReference type="Proteomes" id="UP001154114">
    <property type="component" value="Chromosome 11"/>
</dbReference>
<reference evidence="1" key="1">
    <citation type="submission" date="2021-12" db="EMBL/GenBank/DDBJ databases">
        <authorList>
            <person name="King R."/>
        </authorList>
    </citation>
    <scope>NUCLEOTIDE SEQUENCE</scope>
</reference>
<organism evidence="1 2">
    <name type="scientific">Chrysodeixis includens</name>
    <name type="common">Soybean looper</name>
    <name type="synonym">Pseudoplusia includens</name>
    <dbReference type="NCBI Taxonomy" id="689277"/>
    <lineage>
        <taxon>Eukaryota</taxon>
        <taxon>Metazoa</taxon>
        <taxon>Ecdysozoa</taxon>
        <taxon>Arthropoda</taxon>
        <taxon>Hexapoda</taxon>
        <taxon>Insecta</taxon>
        <taxon>Pterygota</taxon>
        <taxon>Neoptera</taxon>
        <taxon>Endopterygota</taxon>
        <taxon>Lepidoptera</taxon>
        <taxon>Glossata</taxon>
        <taxon>Ditrysia</taxon>
        <taxon>Noctuoidea</taxon>
        <taxon>Noctuidae</taxon>
        <taxon>Plusiinae</taxon>
        <taxon>Chrysodeixis</taxon>
    </lineage>
</organism>
<proteinExistence type="predicted"/>
<evidence type="ECO:0000313" key="1">
    <source>
        <dbReference type="EMBL" id="CAH0581708.1"/>
    </source>
</evidence>
<sequence>MVSTTLTLIVRAFISHRNMSVLHYSIGQLGSCSRHRTLPLQAVIVIIKLPGFPFLSSSDIMVQIHLSGMSRNACGACAVQTMRLTFTPSKKVRTRSHRAPHPFSFPSRQDACRAAIVYCTVIQ</sequence>
<dbReference type="AlphaFoldDB" id="A0A9P0FPQ9"/>
<keyword evidence="2" id="KW-1185">Reference proteome</keyword>
<evidence type="ECO:0000313" key="2">
    <source>
        <dbReference type="Proteomes" id="UP001154114"/>
    </source>
</evidence>
<accession>A0A9P0FPQ9</accession>
<protein>
    <submittedName>
        <fullName evidence="1">Uncharacterized protein</fullName>
    </submittedName>
</protein>
<name>A0A9P0FPQ9_CHRIL</name>
<dbReference type="EMBL" id="LR824014">
    <property type="protein sequence ID" value="CAH0581708.1"/>
    <property type="molecule type" value="Genomic_DNA"/>
</dbReference>